<accession>A0A426U4G7</accession>
<evidence type="ECO:0000313" key="2">
    <source>
        <dbReference type="Proteomes" id="UP000280307"/>
    </source>
</evidence>
<protein>
    <recommendedName>
        <fullName evidence="3">ATP-binding protein</fullName>
    </recommendedName>
</protein>
<dbReference type="SUPFAM" id="SSF52540">
    <property type="entry name" value="P-loop containing nucleoside triphosphate hydrolases"/>
    <property type="match status" value="1"/>
</dbReference>
<comment type="caution">
    <text evidence="1">The sequence shown here is derived from an EMBL/GenBank/DDBJ whole genome shotgun (WGS) entry which is preliminary data.</text>
</comment>
<dbReference type="Proteomes" id="UP000280307">
    <property type="component" value="Unassembled WGS sequence"/>
</dbReference>
<evidence type="ECO:0000313" key="1">
    <source>
        <dbReference type="EMBL" id="RRR74790.1"/>
    </source>
</evidence>
<name>A0A426U4G7_9CHLR</name>
<proteinExistence type="predicted"/>
<organism evidence="1 2">
    <name type="scientific">Candidatus Viridilinea halotolerans</name>
    <dbReference type="NCBI Taxonomy" id="2491704"/>
    <lineage>
        <taxon>Bacteria</taxon>
        <taxon>Bacillati</taxon>
        <taxon>Chloroflexota</taxon>
        <taxon>Chloroflexia</taxon>
        <taxon>Chloroflexales</taxon>
        <taxon>Chloroflexineae</taxon>
        <taxon>Oscillochloridaceae</taxon>
        <taxon>Candidatus Viridilinea</taxon>
    </lineage>
</organism>
<dbReference type="AlphaFoldDB" id="A0A426U4G7"/>
<reference evidence="1 2" key="1">
    <citation type="submission" date="2018-12" db="EMBL/GenBank/DDBJ databases">
        <title>Genome Sequence of Candidatus Viridilinea halotolerans isolated from saline sulfide-rich spring.</title>
        <authorList>
            <person name="Grouzdev D.S."/>
            <person name="Burganskaya E.I."/>
            <person name="Krutkina M.S."/>
            <person name="Sukhacheva M.V."/>
            <person name="Gorlenko V.M."/>
        </authorList>
    </citation>
    <scope>NUCLEOTIDE SEQUENCE [LARGE SCALE GENOMIC DNA]</scope>
    <source>
        <strain evidence="1">Chok-6</strain>
    </source>
</reference>
<dbReference type="InterPro" id="IPR027417">
    <property type="entry name" value="P-loop_NTPase"/>
</dbReference>
<dbReference type="EMBL" id="RSAS01000239">
    <property type="protein sequence ID" value="RRR74790.1"/>
    <property type="molecule type" value="Genomic_DNA"/>
</dbReference>
<evidence type="ECO:0008006" key="3">
    <source>
        <dbReference type="Google" id="ProtNLM"/>
    </source>
</evidence>
<sequence>MQQRDFRNLRHQLAGYQLTPLVRQTALRILAGLDAAASERAFALVGHAGAGKSAFALFLAHYLQRSPSRRLQLLTSLGFAEVALPLDAPQLLAVPVTYGQSSLHPAVLLALREALQCLKPRLRGPEATALLAALARDAAAVRIDPQCVAARVAETARLVQQSGQFGGLLLIIDDLSQLLDYPADHDDEHTLALLQSLAALAALSGATPCLVVIMLPQAFAADPVRRMDWAHAQERFVVLPFQEPPTQMLRMVAHALRPQAKQRWQRAREAWVAQVAPASDALGLRPPEISAAEWPELLAACYPLHPTVLVALPPLLRQLAQHGCSLFAFLHANEPWSLRDHLASANSTQLTLPIYRLTHLCAYVEHMLGPSLFAEAHAQPWAALAAARTMLASDDPTQFQALTVVGTINALKHAAGLRADRAQVAFALADTPDGPQADPVYAALAALVARRML</sequence>
<gene>
    <name evidence="1" type="ORF">EI684_06230</name>
</gene>